<accession>W9GJF4</accession>
<dbReference type="RefSeq" id="WP_034722049.1">
    <property type="nucleotide sequence ID" value="NZ_AWQS01000370.1"/>
</dbReference>
<gene>
    <name evidence="1" type="ORF">N864_15795</name>
</gene>
<dbReference type="EMBL" id="AWQS01000370">
    <property type="protein sequence ID" value="EWT03989.1"/>
    <property type="molecule type" value="Genomic_DNA"/>
</dbReference>
<dbReference type="AlphaFoldDB" id="W9GJF4"/>
<reference evidence="2" key="1">
    <citation type="submission" date="2013-08" db="EMBL/GenBank/DDBJ databases">
        <title>Intrasporangium oryzae NRRL B-24470.</title>
        <authorList>
            <person name="Liu H."/>
            <person name="Wang G."/>
        </authorList>
    </citation>
    <scope>NUCLEOTIDE SEQUENCE [LARGE SCALE GENOMIC DNA]</scope>
    <source>
        <strain evidence="2">Q5-1</strain>
    </source>
</reference>
<proteinExistence type="predicted"/>
<evidence type="ECO:0000313" key="1">
    <source>
        <dbReference type="EMBL" id="EWT03989.1"/>
    </source>
</evidence>
<dbReference type="Proteomes" id="UP000019494">
    <property type="component" value="Unassembled WGS sequence"/>
</dbReference>
<keyword evidence="2" id="KW-1185">Reference proteome</keyword>
<name>W9GJF4_9MICO</name>
<organism evidence="1 2">
    <name type="scientific">Intrasporangium chromatireducens Q5-1</name>
    <dbReference type="NCBI Taxonomy" id="584657"/>
    <lineage>
        <taxon>Bacteria</taxon>
        <taxon>Bacillati</taxon>
        <taxon>Actinomycetota</taxon>
        <taxon>Actinomycetes</taxon>
        <taxon>Micrococcales</taxon>
        <taxon>Intrasporangiaceae</taxon>
        <taxon>Intrasporangium</taxon>
    </lineage>
</organism>
<evidence type="ECO:0000313" key="2">
    <source>
        <dbReference type="Proteomes" id="UP000019494"/>
    </source>
</evidence>
<comment type="caution">
    <text evidence="1">The sequence shown here is derived from an EMBL/GenBank/DDBJ whole genome shotgun (WGS) entry which is preliminary data.</text>
</comment>
<protein>
    <recommendedName>
        <fullName evidence="3">Helix-turn-helix domain-containing protein</fullName>
    </recommendedName>
</protein>
<evidence type="ECO:0008006" key="3">
    <source>
        <dbReference type="Google" id="ProtNLM"/>
    </source>
</evidence>
<sequence length="154" mass="16684">MNRPTDPRQTRSWRGTALAVSGGTVLLRRDGAALALFLLRAYVAATGGRNGLGPGSGLSPAMRELRDALEAAMADNGHADVRTDAPLPQSVPSVGSKDLVDMKEATRMLQPLSERHVRRLAVCEAFGSVQRAGRTILVHRAEVEAYRDRRKEGR</sequence>